<dbReference type="GO" id="GO:0016301">
    <property type="term" value="F:kinase activity"/>
    <property type="evidence" value="ECO:0007669"/>
    <property type="project" value="UniProtKB-KW"/>
</dbReference>
<dbReference type="InterPro" id="IPR011037">
    <property type="entry name" value="Pyrv_Knase-like_insert_dom_sf"/>
</dbReference>
<evidence type="ECO:0000256" key="3">
    <source>
        <dbReference type="ARBA" id="ARBA00008663"/>
    </source>
</evidence>
<evidence type="ECO:0000256" key="2">
    <source>
        <dbReference type="ARBA" id="ARBA00004997"/>
    </source>
</evidence>
<dbReference type="Proteomes" id="UP001596072">
    <property type="component" value="Unassembled WGS sequence"/>
</dbReference>
<keyword evidence="14 19" id="KW-0670">Pyruvate</keyword>
<reference evidence="20" key="1">
    <citation type="journal article" date="2019" name="Int. J. Syst. Evol. Microbiol.">
        <title>The Global Catalogue of Microorganisms (GCM) 10K type strain sequencing project: providing services to taxonomists for standard genome sequencing and annotation.</title>
        <authorList>
            <consortium name="The Broad Institute Genomics Platform"/>
            <consortium name="The Broad Institute Genome Sequencing Center for Infectious Disease"/>
            <person name="Wu L."/>
            <person name="Ma J."/>
        </authorList>
    </citation>
    <scope>NUCLEOTIDE SEQUENCE [LARGE SCALE GENOMIC DNA]</scope>
    <source>
        <strain evidence="20">YIM 94188</strain>
    </source>
</reference>
<proteinExistence type="inferred from homology"/>
<dbReference type="InterPro" id="IPR015793">
    <property type="entry name" value="Pyrv_Knase_brl"/>
</dbReference>
<dbReference type="PROSITE" id="PS00110">
    <property type="entry name" value="PYRUVATE_KINASE"/>
    <property type="match status" value="1"/>
</dbReference>
<evidence type="ECO:0000256" key="11">
    <source>
        <dbReference type="ARBA" id="ARBA00022840"/>
    </source>
</evidence>
<evidence type="ECO:0000256" key="16">
    <source>
        <dbReference type="RuleBase" id="RU000504"/>
    </source>
</evidence>
<accession>A0ABW0ZCS8</accession>
<dbReference type="InterPro" id="IPR015813">
    <property type="entry name" value="Pyrv/PenolPyrv_kinase-like_dom"/>
</dbReference>
<keyword evidence="20" id="KW-1185">Reference proteome</keyword>
<evidence type="ECO:0000256" key="14">
    <source>
        <dbReference type="ARBA" id="ARBA00023317"/>
    </source>
</evidence>
<comment type="subunit">
    <text evidence="4">Homotetramer.</text>
</comment>
<dbReference type="InterPro" id="IPR040442">
    <property type="entry name" value="Pyrv_kinase-like_dom_sf"/>
</dbReference>
<dbReference type="GO" id="GO:0004743">
    <property type="term" value="F:pyruvate kinase activity"/>
    <property type="evidence" value="ECO:0007669"/>
    <property type="project" value="UniProtKB-EC"/>
</dbReference>
<comment type="similarity">
    <text evidence="3 16">Belongs to the pyruvate kinase family.</text>
</comment>
<dbReference type="InterPro" id="IPR015795">
    <property type="entry name" value="Pyrv_Knase_C"/>
</dbReference>
<evidence type="ECO:0000256" key="5">
    <source>
        <dbReference type="ARBA" id="ARBA00012142"/>
    </source>
</evidence>
<dbReference type="Gene3D" id="3.40.1380.20">
    <property type="entry name" value="Pyruvate kinase, C-terminal domain"/>
    <property type="match status" value="1"/>
</dbReference>
<feature type="domain" description="Pyruvate kinase barrel" evidence="17">
    <location>
        <begin position="18"/>
        <end position="338"/>
    </location>
</feature>
<dbReference type="PRINTS" id="PR01050">
    <property type="entry name" value="PYRUVTKNASE"/>
</dbReference>
<keyword evidence="7 16" id="KW-0808">Transferase</keyword>
<dbReference type="Gene3D" id="2.40.33.10">
    <property type="entry name" value="PK beta-barrel domain-like"/>
    <property type="match status" value="1"/>
</dbReference>
<evidence type="ECO:0000256" key="1">
    <source>
        <dbReference type="ARBA" id="ARBA00001958"/>
    </source>
</evidence>
<evidence type="ECO:0000259" key="18">
    <source>
        <dbReference type="Pfam" id="PF02887"/>
    </source>
</evidence>
<dbReference type="NCBIfam" id="NF004491">
    <property type="entry name" value="PRK05826.1"/>
    <property type="match status" value="1"/>
</dbReference>
<dbReference type="SUPFAM" id="SSF51621">
    <property type="entry name" value="Phosphoenolpyruvate/pyruvate domain"/>
    <property type="match status" value="1"/>
</dbReference>
<dbReference type="Pfam" id="PF00224">
    <property type="entry name" value="PK"/>
    <property type="match status" value="1"/>
</dbReference>
<evidence type="ECO:0000256" key="8">
    <source>
        <dbReference type="ARBA" id="ARBA00022723"/>
    </source>
</evidence>
<dbReference type="InterPro" id="IPR036918">
    <property type="entry name" value="Pyrv_Knase_C_sf"/>
</dbReference>
<evidence type="ECO:0000256" key="4">
    <source>
        <dbReference type="ARBA" id="ARBA00011881"/>
    </source>
</evidence>
<comment type="pathway">
    <text evidence="2 16">Carbohydrate degradation; glycolysis; pyruvate from D-glyceraldehyde 3-phosphate: step 5/5.</text>
</comment>
<evidence type="ECO:0000313" key="19">
    <source>
        <dbReference type="EMBL" id="MFC5728795.1"/>
    </source>
</evidence>
<keyword evidence="11" id="KW-0067">ATP-binding</keyword>
<keyword evidence="9" id="KW-0547">Nucleotide-binding</keyword>
<dbReference type="InterPro" id="IPR001697">
    <property type="entry name" value="Pyr_Knase"/>
</dbReference>
<dbReference type="Gene3D" id="3.20.20.60">
    <property type="entry name" value="Phosphoenolpyruvate-binding domains"/>
    <property type="match status" value="1"/>
</dbReference>
<dbReference type="Pfam" id="PF02887">
    <property type="entry name" value="PK_C"/>
    <property type="match status" value="1"/>
</dbReference>
<feature type="domain" description="Pyruvate kinase C-terminal" evidence="18">
    <location>
        <begin position="375"/>
        <end position="486"/>
    </location>
</feature>
<evidence type="ECO:0000256" key="6">
    <source>
        <dbReference type="ARBA" id="ARBA00018587"/>
    </source>
</evidence>
<evidence type="ECO:0000256" key="9">
    <source>
        <dbReference type="ARBA" id="ARBA00022741"/>
    </source>
</evidence>
<organism evidence="19 20">
    <name type="scientific">Nocardioides vastitatis</name>
    <dbReference type="NCBI Taxonomy" id="2568655"/>
    <lineage>
        <taxon>Bacteria</taxon>
        <taxon>Bacillati</taxon>
        <taxon>Actinomycetota</taxon>
        <taxon>Actinomycetes</taxon>
        <taxon>Propionibacteriales</taxon>
        <taxon>Nocardioidaceae</taxon>
        <taxon>Nocardioides</taxon>
    </lineage>
</organism>
<dbReference type="PANTHER" id="PTHR11817">
    <property type="entry name" value="PYRUVATE KINASE"/>
    <property type="match status" value="1"/>
</dbReference>
<keyword evidence="10 16" id="KW-0418">Kinase</keyword>
<evidence type="ECO:0000256" key="15">
    <source>
        <dbReference type="NCBIfam" id="TIGR01064"/>
    </source>
</evidence>
<dbReference type="EMBL" id="JBHSNS010000002">
    <property type="protein sequence ID" value="MFC5728795.1"/>
    <property type="molecule type" value="Genomic_DNA"/>
</dbReference>
<dbReference type="NCBIfam" id="TIGR01064">
    <property type="entry name" value="pyruv_kin"/>
    <property type="match status" value="1"/>
</dbReference>
<dbReference type="RefSeq" id="WP_240769454.1">
    <property type="nucleotide sequence ID" value="NZ_JBHSNS010000002.1"/>
</dbReference>
<evidence type="ECO:0000256" key="10">
    <source>
        <dbReference type="ARBA" id="ARBA00022777"/>
    </source>
</evidence>
<comment type="caution">
    <text evidence="19">The sequence shown here is derived from an EMBL/GenBank/DDBJ whole genome shotgun (WGS) entry which is preliminary data.</text>
</comment>
<evidence type="ECO:0000256" key="7">
    <source>
        <dbReference type="ARBA" id="ARBA00022679"/>
    </source>
</evidence>
<dbReference type="NCBIfam" id="NF004978">
    <property type="entry name" value="PRK06354.1"/>
    <property type="match status" value="1"/>
</dbReference>
<keyword evidence="8" id="KW-0479">Metal-binding</keyword>
<dbReference type="InterPro" id="IPR015806">
    <property type="entry name" value="Pyrv_Knase_insert_dom_sf"/>
</dbReference>
<dbReference type="SUPFAM" id="SSF52935">
    <property type="entry name" value="PK C-terminal domain-like"/>
    <property type="match status" value="1"/>
</dbReference>
<evidence type="ECO:0000313" key="20">
    <source>
        <dbReference type="Proteomes" id="UP001596072"/>
    </source>
</evidence>
<sequence length="498" mass="52258">MSIAVVGAGVPTRATVNRRAKIVCTLGPASRDVAAITGLVDAGMDVARLNFSHDSQASHAELYHAVRESAAERGRAVAVLADLQGPKIRLGTFAAGPVRWDDGERIIITTDPVPGDHDRVSTTYGGLAADLRTGDRLLVDDGKLELRVLDVHGPDIRCLVTHGGPVSDHKGISLPGVSVSVPPLSEKDAEDLRFALELGVDMVAMSFVRAPGEVKLAHAVMDEVGRRVPVIAKLEKPEAVTDLAAIVDAFDGLMVARGDLGVEMPLEQVPHVQKEAIRMCRVAAKPVIVATQMLDSMVSDLRPTRAEVSDVANAVLDGADAVMLSAETSVGAHPAHTVATMARIVVEAESSSSRAVPPSRRNYGMDALPDLRTGDAIAAAASEVGDHVGAVALCCFTRTGDTARRLARQRSSLPLLALAHDESVRALLALSWGVDASVLAPTAGCLPEEVSRALLGTGRFQAGDLVVVVSGSQSGVPGTTDSLRVLRIESGHRVRDEM</sequence>
<keyword evidence="13 16" id="KW-0324">Glycolysis</keyword>
<evidence type="ECO:0000256" key="12">
    <source>
        <dbReference type="ARBA" id="ARBA00022842"/>
    </source>
</evidence>
<name>A0ABW0ZCS8_9ACTN</name>
<comment type="cofactor">
    <cofactor evidence="1">
        <name>K(+)</name>
        <dbReference type="ChEBI" id="CHEBI:29103"/>
    </cofactor>
</comment>
<evidence type="ECO:0000259" key="17">
    <source>
        <dbReference type="Pfam" id="PF00224"/>
    </source>
</evidence>
<keyword evidence="12 16" id="KW-0460">Magnesium</keyword>
<dbReference type="InterPro" id="IPR018209">
    <property type="entry name" value="Pyrv_Knase_AS"/>
</dbReference>
<comment type="catalytic activity">
    <reaction evidence="16">
        <text>pyruvate + ATP = phosphoenolpyruvate + ADP + H(+)</text>
        <dbReference type="Rhea" id="RHEA:18157"/>
        <dbReference type="ChEBI" id="CHEBI:15361"/>
        <dbReference type="ChEBI" id="CHEBI:15378"/>
        <dbReference type="ChEBI" id="CHEBI:30616"/>
        <dbReference type="ChEBI" id="CHEBI:58702"/>
        <dbReference type="ChEBI" id="CHEBI:456216"/>
        <dbReference type="EC" id="2.7.1.40"/>
    </reaction>
</comment>
<protein>
    <recommendedName>
        <fullName evidence="6 15">Pyruvate kinase</fullName>
        <ecNumber evidence="5 15">2.7.1.40</ecNumber>
    </recommendedName>
</protein>
<evidence type="ECO:0000256" key="13">
    <source>
        <dbReference type="ARBA" id="ARBA00023152"/>
    </source>
</evidence>
<dbReference type="SUPFAM" id="SSF50800">
    <property type="entry name" value="PK beta-barrel domain-like"/>
    <property type="match status" value="1"/>
</dbReference>
<dbReference type="EC" id="2.7.1.40" evidence="5 15"/>
<gene>
    <name evidence="19" type="primary">pyk</name>
    <name evidence="19" type="ORF">ACFPQB_07685</name>
</gene>